<evidence type="ECO:0000256" key="1">
    <source>
        <dbReference type="ARBA" id="ARBA00004496"/>
    </source>
</evidence>
<dbReference type="SUPFAM" id="SSF55785">
    <property type="entry name" value="PYP-like sensor domain (PAS domain)"/>
    <property type="match status" value="1"/>
</dbReference>
<keyword evidence="7" id="KW-0805">Transcription regulation</keyword>
<keyword evidence="5" id="KW-0058">Aromatic hydrocarbons catabolism</keyword>
<feature type="domain" description="Sigma-54 factor interaction" evidence="12">
    <location>
        <begin position="203"/>
        <end position="432"/>
    </location>
</feature>
<dbReference type="Proteomes" id="UP000249203">
    <property type="component" value="Unassembled WGS sequence"/>
</dbReference>
<dbReference type="InterPro" id="IPR002912">
    <property type="entry name" value="ACT_dom"/>
</dbReference>
<dbReference type="FunFam" id="3.40.50.300:FF:000006">
    <property type="entry name" value="DNA-binding transcriptional regulator NtrC"/>
    <property type="match status" value="1"/>
</dbReference>
<dbReference type="PROSITE" id="PS00688">
    <property type="entry name" value="SIGMA54_INTERACT_3"/>
    <property type="match status" value="1"/>
</dbReference>
<keyword evidence="8" id="KW-0238">DNA-binding</keyword>
<dbReference type="Pfam" id="PF00158">
    <property type="entry name" value="Sigma54_activat"/>
    <property type="match status" value="1"/>
</dbReference>
<keyword evidence="9" id="KW-0010">Activator</keyword>
<protein>
    <recommendedName>
        <fullName evidence="11">HTH-type transcriptional regulatory protein TyrR</fullName>
    </recommendedName>
</protein>
<accession>A0A327X3K2</accession>
<dbReference type="Proteomes" id="UP000287865">
    <property type="component" value="Unassembled WGS sequence"/>
</dbReference>
<keyword evidence="6" id="KW-0067">ATP-binding</keyword>
<evidence type="ECO:0000259" key="12">
    <source>
        <dbReference type="PROSITE" id="PS50045"/>
    </source>
</evidence>
<dbReference type="CDD" id="cd00009">
    <property type="entry name" value="AAA"/>
    <property type="match status" value="1"/>
</dbReference>
<dbReference type="InterPro" id="IPR025944">
    <property type="entry name" value="Sigma_54_int_dom_CS"/>
</dbReference>
<dbReference type="SUPFAM" id="SSF46689">
    <property type="entry name" value="Homeodomain-like"/>
    <property type="match status" value="1"/>
</dbReference>
<sequence>MRLEITCQDRLGLCQEILAILRENEIDLRGIEVDPIGKIFLNFPAMEFADFQALMPKIRRIPNVEDVKTTSHMPSEREHYEFNLLLSTLPNPVISVDAKGHIDVINSAGAALLSTDKDALKGEHIDDCLGGFSVGRWLERKPKDPDNAQVKCGRSVYYANLFPIWLTDDEGEPSFAGAVVHCQSEPIAVPGVSEQGSAAFAAILTQHASMRKILKDAERMASLEVPLLIEGETGVGKELIARACHRASRRSKKPFLAVNCGALPDNVAESELFGYGAGAFNSRSEAKKGIFEQAAGGVVLLDSVGDMSRELQAKLLRFIQDGSFRRIGEETEVKVDVRVICSARGFLLDRVESGDFREDLYYRLNVLNLQLPPLRERRGDVALLTEHFLQQSCQRLGRPLVRLSQSARNFLTQYSWPGNVRQLENTLFRAVSMLEGDVLEVEDIQLPELPALATGFDIDLEQTTLEDAVKTFEAGLLRRMYPSYPSTRQLARKLGLSHTAIANKLREYGIGKQRKLNG</sequence>
<evidence type="ECO:0000256" key="9">
    <source>
        <dbReference type="ARBA" id="ARBA00023159"/>
    </source>
</evidence>
<dbReference type="PROSITE" id="PS50045">
    <property type="entry name" value="SIGMA54_INTERACT_4"/>
    <property type="match status" value="1"/>
</dbReference>
<dbReference type="PANTHER" id="PTHR32071">
    <property type="entry name" value="TRANSCRIPTIONAL REGULATORY PROTEIN"/>
    <property type="match status" value="1"/>
</dbReference>
<evidence type="ECO:0000313" key="17">
    <source>
        <dbReference type="Proteomes" id="UP000287865"/>
    </source>
</evidence>
<evidence type="ECO:0000313" key="14">
    <source>
        <dbReference type="EMBL" id="RAK01445.1"/>
    </source>
</evidence>
<dbReference type="EMBL" id="PIPK01000001">
    <property type="protein sequence ID" value="RUO28284.1"/>
    <property type="molecule type" value="Genomic_DNA"/>
</dbReference>
<dbReference type="InterPro" id="IPR030828">
    <property type="entry name" value="HTH_TyrR"/>
</dbReference>
<evidence type="ECO:0000256" key="11">
    <source>
        <dbReference type="ARBA" id="ARBA00029500"/>
    </source>
</evidence>
<dbReference type="Gene3D" id="3.30.450.20">
    <property type="entry name" value="PAS domain"/>
    <property type="match status" value="1"/>
</dbReference>
<dbReference type="Gene3D" id="3.40.50.300">
    <property type="entry name" value="P-loop containing nucleotide triphosphate hydrolases"/>
    <property type="match status" value="1"/>
</dbReference>
<evidence type="ECO:0000313" key="15">
    <source>
        <dbReference type="EMBL" id="RUO28284.1"/>
    </source>
</evidence>
<dbReference type="GO" id="GO:0006355">
    <property type="term" value="P:regulation of DNA-templated transcription"/>
    <property type="evidence" value="ECO:0007669"/>
    <property type="project" value="InterPro"/>
</dbReference>
<dbReference type="GO" id="GO:0005524">
    <property type="term" value="F:ATP binding"/>
    <property type="evidence" value="ECO:0007669"/>
    <property type="project" value="UniProtKB-KW"/>
</dbReference>
<keyword evidence="3" id="KW-0678">Repressor</keyword>
<evidence type="ECO:0000256" key="6">
    <source>
        <dbReference type="ARBA" id="ARBA00022840"/>
    </source>
</evidence>
<dbReference type="SUPFAM" id="SSF55021">
    <property type="entry name" value="ACT-like"/>
    <property type="match status" value="1"/>
</dbReference>
<name>A0A327X3K2_9GAMM</name>
<evidence type="ECO:0000256" key="4">
    <source>
        <dbReference type="ARBA" id="ARBA00022741"/>
    </source>
</evidence>
<dbReference type="Gene3D" id="1.10.8.60">
    <property type="match status" value="1"/>
</dbReference>
<dbReference type="Pfam" id="PF25601">
    <property type="entry name" value="AAA_lid_14"/>
    <property type="match status" value="1"/>
</dbReference>
<dbReference type="InterPro" id="IPR003593">
    <property type="entry name" value="AAA+_ATPase"/>
</dbReference>
<reference evidence="14 16" key="2">
    <citation type="submission" date="2018-06" db="EMBL/GenBank/DDBJ databases">
        <title>Genomic Encyclopedia of Type Strains, Phase III (KMG-III): the genomes of soil and plant-associated and newly described type strains.</title>
        <authorList>
            <person name="Whitman W."/>
        </authorList>
    </citation>
    <scope>NUCLEOTIDE SEQUENCE [LARGE SCALE GENOMIC DNA]</scope>
    <source>
        <strain evidence="14 16">CGMCC 1.15366</strain>
    </source>
</reference>
<keyword evidence="2" id="KW-0963">Cytoplasm</keyword>
<reference evidence="15 17" key="1">
    <citation type="journal article" date="2018" name="Front. Microbiol.">
        <title>Genome-Based Analysis Reveals the Taxonomy and Diversity of the Family Idiomarinaceae.</title>
        <authorList>
            <person name="Liu Y."/>
            <person name="Lai Q."/>
            <person name="Shao Z."/>
        </authorList>
    </citation>
    <scope>NUCLEOTIDE SEQUENCE [LARGE SCALE GENOMIC DNA]</scope>
    <source>
        <strain evidence="15 17">CF12-14</strain>
    </source>
</reference>
<evidence type="ECO:0000256" key="10">
    <source>
        <dbReference type="ARBA" id="ARBA00023163"/>
    </source>
</evidence>
<keyword evidence="4" id="KW-0547">Nucleotide-binding</keyword>
<dbReference type="InterPro" id="IPR045865">
    <property type="entry name" value="ACT-like_dom_sf"/>
</dbReference>
<dbReference type="PROSITE" id="PS00675">
    <property type="entry name" value="SIGMA54_INTERACT_1"/>
    <property type="match status" value="1"/>
</dbReference>
<dbReference type="SUPFAM" id="SSF52540">
    <property type="entry name" value="P-loop containing nucleoside triphosphate hydrolases"/>
    <property type="match status" value="1"/>
</dbReference>
<dbReference type="InterPro" id="IPR009057">
    <property type="entry name" value="Homeodomain-like_sf"/>
</dbReference>
<dbReference type="NCBIfam" id="TIGR04381">
    <property type="entry name" value="HTH_TypR"/>
    <property type="match status" value="1"/>
</dbReference>
<dbReference type="InterPro" id="IPR035965">
    <property type="entry name" value="PAS-like_dom_sf"/>
</dbReference>
<dbReference type="InterPro" id="IPR058031">
    <property type="entry name" value="AAA_lid_NorR"/>
</dbReference>
<dbReference type="Gene3D" id="3.30.70.260">
    <property type="match status" value="1"/>
</dbReference>
<dbReference type="PANTHER" id="PTHR32071:SF3">
    <property type="entry name" value="HTH-TYPE TRANSCRIPTIONAL REGULATORY PROTEIN TYRR"/>
    <property type="match status" value="1"/>
</dbReference>
<dbReference type="GO" id="GO:0003677">
    <property type="term" value="F:DNA binding"/>
    <property type="evidence" value="ECO:0007669"/>
    <property type="project" value="UniProtKB-KW"/>
</dbReference>
<dbReference type="NCBIfam" id="NF008085">
    <property type="entry name" value="PRK10820.1"/>
    <property type="match status" value="1"/>
</dbReference>
<evidence type="ECO:0000256" key="8">
    <source>
        <dbReference type="ARBA" id="ARBA00023125"/>
    </source>
</evidence>
<dbReference type="CDD" id="cd04877">
    <property type="entry name" value="ACT_TyrR"/>
    <property type="match status" value="1"/>
</dbReference>
<dbReference type="Gene3D" id="1.10.10.60">
    <property type="entry name" value="Homeodomain-like"/>
    <property type="match status" value="1"/>
</dbReference>
<dbReference type="InterPro" id="IPR002078">
    <property type="entry name" value="Sigma_54_int"/>
</dbReference>
<organism evidence="14 16">
    <name type="scientific">Aliidiomarina maris</name>
    <dbReference type="NCBI Taxonomy" id="531312"/>
    <lineage>
        <taxon>Bacteria</taxon>
        <taxon>Pseudomonadati</taxon>
        <taxon>Pseudomonadota</taxon>
        <taxon>Gammaproteobacteria</taxon>
        <taxon>Alteromonadales</taxon>
        <taxon>Idiomarinaceae</taxon>
        <taxon>Aliidiomarina</taxon>
    </lineage>
</organism>
<evidence type="ECO:0000313" key="16">
    <source>
        <dbReference type="Proteomes" id="UP000249203"/>
    </source>
</evidence>
<gene>
    <name evidence="14" type="ORF">B0I24_10168</name>
    <name evidence="15" type="ORF">CWE07_00315</name>
</gene>
<evidence type="ECO:0000256" key="5">
    <source>
        <dbReference type="ARBA" id="ARBA00022797"/>
    </source>
</evidence>
<dbReference type="InterPro" id="IPR025662">
    <property type="entry name" value="Sigma_54_int_dom_ATP-bd_1"/>
</dbReference>
<evidence type="ECO:0000256" key="2">
    <source>
        <dbReference type="ARBA" id="ARBA00022490"/>
    </source>
</evidence>
<dbReference type="OrthoDB" id="9804019at2"/>
<feature type="domain" description="ACT" evidence="13">
    <location>
        <begin position="2"/>
        <end position="72"/>
    </location>
</feature>
<keyword evidence="17" id="KW-1185">Reference proteome</keyword>
<keyword evidence="10" id="KW-0804">Transcription</keyword>
<dbReference type="GO" id="GO:0005737">
    <property type="term" value="C:cytoplasm"/>
    <property type="evidence" value="ECO:0007669"/>
    <property type="project" value="UniProtKB-SubCell"/>
</dbReference>
<comment type="caution">
    <text evidence="14">The sequence shown here is derived from an EMBL/GenBank/DDBJ whole genome shotgun (WGS) entry which is preliminary data.</text>
</comment>
<evidence type="ECO:0000259" key="13">
    <source>
        <dbReference type="PROSITE" id="PS51671"/>
    </source>
</evidence>
<comment type="subcellular location">
    <subcellularLocation>
        <location evidence="1">Cytoplasm</location>
    </subcellularLocation>
</comment>
<dbReference type="RefSeq" id="WP_111567940.1">
    <property type="nucleotide sequence ID" value="NZ_PIPK01000001.1"/>
</dbReference>
<dbReference type="Pfam" id="PF18024">
    <property type="entry name" value="HTH_50"/>
    <property type="match status" value="1"/>
</dbReference>
<dbReference type="EMBL" id="QLMD01000001">
    <property type="protein sequence ID" value="RAK01445.1"/>
    <property type="molecule type" value="Genomic_DNA"/>
</dbReference>
<dbReference type="InterPro" id="IPR027417">
    <property type="entry name" value="P-loop_NTPase"/>
</dbReference>
<dbReference type="PROSITE" id="PS51671">
    <property type="entry name" value="ACT"/>
    <property type="match status" value="1"/>
</dbReference>
<dbReference type="SMART" id="SM00382">
    <property type="entry name" value="AAA"/>
    <property type="match status" value="1"/>
</dbReference>
<evidence type="ECO:0000256" key="7">
    <source>
        <dbReference type="ARBA" id="ARBA00023015"/>
    </source>
</evidence>
<proteinExistence type="predicted"/>
<dbReference type="AlphaFoldDB" id="A0A327X3K2"/>
<evidence type="ECO:0000256" key="3">
    <source>
        <dbReference type="ARBA" id="ARBA00022491"/>
    </source>
</evidence>